<organism evidence="2 3">
    <name type="scientific">Candidatus Kapaibacterium thiocyanatum</name>
    <dbReference type="NCBI Taxonomy" id="1895771"/>
    <lineage>
        <taxon>Bacteria</taxon>
        <taxon>Pseudomonadati</taxon>
        <taxon>Candidatus Kapaibacteriota</taxon>
        <taxon>Candidatus Kapaibacteriia</taxon>
        <taxon>Candidatus Kapaibacteriales</taxon>
        <taxon>Candidatus Kapaibacteriaceae</taxon>
        <taxon>Candidatus Kapaibacterium</taxon>
    </lineage>
</organism>
<comment type="caution">
    <text evidence="2">The sequence shown here is derived from an EMBL/GenBank/DDBJ whole genome shotgun (WGS) entry which is preliminary data.</text>
</comment>
<accession>A0A1M3KXM7</accession>
<proteinExistence type="predicted"/>
<dbReference type="AlphaFoldDB" id="A0A1M3KXM7"/>
<feature type="chain" id="PRO_5012069874" evidence="1">
    <location>
        <begin position="26"/>
        <end position="208"/>
    </location>
</feature>
<evidence type="ECO:0000313" key="2">
    <source>
        <dbReference type="EMBL" id="OJX57168.1"/>
    </source>
</evidence>
<dbReference type="STRING" id="1895771.BGO89_11745"/>
<name>A0A1M3KXM7_9BACT</name>
<reference evidence="2 3" key="1">
    <citation type="submission" date="2016-09" db="EMBL/GenBank/DDBJ databases">
        <title>Genome-resolved meta-omics ties microbial dynamics to process performance in biotechnology for thiocyanate degradation.</title>
        <authorList>
            <person name="Kantor R.S."/>
            <person name="Huddy R.J."/>
            <person name="Iyer R."/>
            <person name="Thomas B.C."/>
            <person name="Brown C.T."/>
            <person name="Anantharaman K."/>
            <person name="Tringe S."/>
            <person name="Hettich R.L."/>
            <person name="Harrison S.T."/>
            <person name="Banfield J.F."/>
        </authorList>
    </citation>
    <scope>NUCLEOTIDE SEQUENCE [LARGE SCALE GENOMIC DNA]</scope>
    <source>
        <strain evidence="2">59-99</strain>
    </source>
</reference>
<sequence length="208" mass="22894">MSRQHSFLGVFVCTLLLMAAMFHPATDTFAQDICGCPPDQEQNATITICVGGMNRTVIVAYCNKNYCPPERGVQPCNPDNLPINARTIIRKVCIIDGGPIVADPQVIMNATVAAMGICCSGYHFFPPCKDPQAPFHWLVTTPKCVRFDVAAQCVYACDNTPCCTHLVRFTQTTTGECITDVLHSCDDPVDCEGDCIRLECRYPVECCW</sequence>
<dbReference type="Proteomes" id="UP000184233">
    <property type="component" value="Unassembled WGS sequence"/>
</dbReference>
<keyword evidence="1" id="KW-0732">Signal</keyword>
<protein>
    <submittedName>
        <fullName evidence="2">Uncharacterized protein</fullName>
    </submittedName>
</protein>
<evidence type="ECO:0000313" key="3">
    <source>
        <dbReference type="Proteomes" id="UP000184233"/>
    </source>
</evidence>
<gene>
    <name evidence="2" type="ORF">BGO89_11745</name>
</gene>
<evidence type="ECO:0000256" key="1">
    <source>
        <dbReference type="SAM" id="SignalP"/>
    </source>
</evidence>
<dbReference type="EMBL" id="MKVH01000024">
    <property type="protein sequence ID" value="OJX57168.1"/>
    <property type="molecule type" value="Genomic_DNA"/>
</dbReference>
<feature type="signal peptide" evidence="1">
    <location>
        <begin position="1"/>
        <end position="25"/>
    </location>
</feature>